<evidence type="ECO:0000259" key="2">
    <source>
        <dbReference type="SMART" id="SM00854"/>
    </source>
</evidence>
<dbReference type="SMART" id="SM00854">
    <property type="entry name" value="PGA_cap"/>
    <property type="match status" value="1"/>
</dbReference>
<comment type="similarity">
    <text evidence="1">Belongs to the CapA family.</text>
</comment>
<dbReference type="Gene3D" id="3.60.21.10">
    <property type="match status" value="1"/>
</dbReference>
<keyword evidence="4" id="KW-1185">Reference proteome</keyword>
<dbReference type="AlphaFoldDB" id="L8JW58"/>
<dbReference type="PANTHER" id="PTHR33393">
    <property type="entry name" value="POLYGLUTAMINE SYNTHESIS ACCESSORY PROTEIN RV0574C-RELATED"/>
    <property type="match status" value="1"/>
</dbReference>
<dbReference type="InterPro" id="IPR029052">
    <property type="entry name" value="Metallo-depent_PP-like"/>
</dbReference>
<proteinExistence type="inferred from homology"/>
<dbReference type="Pfam" id="PF09587">
    <property type="entry name" value="PGA_cap"/>
    <property type="match status" value="1"/>
</dbReference>
<dbReference type="RefSeq" id="WP_009578137.1">
    <property type="nucleotide sequence ID" value="NZ_AMZN01000007.1"/>
</dbReference>
<comment type="caution">
    <text evidence="3">The sequence shown here is derived from an EMBL/GenBank/DDBJ whole genome shotgun (WGS) entry which is preliminary data.</text>
</comment>
<evidence type="ECO:0000313" key="3">
    <source>
        <dbReference type="EMBL" id="ELR73251.1"/>
    </source>
</evidence>
<dbReference type="PATRIC" id="fig|1237149.3.peg.685"/>
<dbReference type="STRING" id="1237149.C900_04762"/>
<evidence type="ECO:0000313" key="4">
    <source>
        <dbReference type="Proteomes" id="UP000011135"/>
    </source>
</evidence>
<feature type="domain" description="Capsule synthesis protein CapA" evidence="2">
    <location>
        <begin position="39"/>
        <end position="320"/>
    </location>
</feature>
<gene>
    <name evidence="3" type="ORF">C900_04762</name>
</gene>
<evidence type="ECO:0000256" key="1">
    <source>
        <dbReference type="ARBA" id="ARBA00005662"/>
    </source>
</evidence>
<dbReference type="eggNOG" id="COG2843">
    <property type="taxonomic scope" value="Bacteria"/>
</dbReference>
<accession>L8JW58</accession>
<name>L8JW58_9BACT</name>
<sequence>MLWRLLIVAGICAFLPAEKPGAVNMKAVGPLLQEADGITLFLSGDVMTGRGIDQILNHSVNPILYESYVKDATYYVQLAESQNGNIDQPVSPKYIWGDALKVWSRFAPAAKIINLETSITNNEQPWPGKGINYRMHPKNINVLTEAGINVVSLANNHTLDWEISGLVETLRTLEAAGILYAGAGRNTEEAQKPAILQLKKGRILVFAYGAGSSGVPAGWGATTERSGICYLREPGKQELISIKEQVSAEKRSGDVVVFSVHWGSNWGYDIPSVQREFAHQLIDRAGVDIVHGHSSHHPRGIEVYHGKLIIYGAGDFINDYEGIEGYEQFRDDLALMYFPVIEPSSGKLLSMQMVPMHIKNMRLNNASKADIRWIQYVLDRESRKLGAQVVLTDEGTLSLQW</sequence>
<dbReference type="InterPro" id="IPR052169">
    <property type="entry name" value="CW_Biosynth-Accessory"/>
</dbReference>
<organism evidence="3 4">
    <name type="scientific">Fulvivirga imtechensis AK7</name>
    <dbReference type="NCBI Taxonomy" id="1237149"/>
    <lineage>
        <taxon>Bacteria</taxon>
        <taxon>Pseudomonadati</taxon>
        <taxon>Bacteroidota</taxon>
        <taxon>Cytophagia</taxon>
        <taxon>Cytophagales</taxon>
        <taxon>Fulvivirgaceae</taxon>
        <taxon>Fulvivirga</taxon>
    </lineage>
</organism>
<reference evidence="3 4" key="1">
    <citation type="submission" date="2012-12" db="EMBL/GenBank/DDBJ databases">
        <title>Genome assembly of Fulvivirga imtechensis AK7.</title>
        <authorList>
            <person name="Nupur N."/>
            <person name="Khatri I."/>
            <person name="Kumar R."/>
            <person name="Subramanian S."/>
            <person name="Pinnaka A."/>
        </authorList>
    </citation>
    <scope>NUCLEOTIDE SEQUENCE [LARGE SCALE GENOMIC DNA]</scope>
    <source>
        <strain evidence="3 4">AK7</strain>
    </source>
</reference>
<dbReference type="CDD" id="cd07381">
    <property type="entry name" value="MPP_CapA"/>
    <property type="match status" value="1"/>
</dbReference>
<dbReference type="SUPFAM" id="SSF56300">
    <property type="entry name" value="Metallo-dependent phosphatases"/>
    <property type="match status" value="1"/>
</dbReference>
<dbReference type="Proteomes" id="UP000011135">
    <property type="component" value="Unassembled WGS sequence"/>
</dbReference>
<dbReference type="InterPro" id="IPR019079">
    <property type="entry name" value="Capsule_synth_CapA"/>
</dbReference>
<protein>
    <submittedName>
        <fullName evidence="3">Capsule biosynthesis protein capA</fullName>
    </submittedName>
</protein>
<dbReference type="EMBL" id="AMZN01000007">
    <property type="protein sequence ID" value="ELR73251.1"/>
    <property type="molecule type" value="Genomic_DNA"/>
</dbReference>
<dbReference type="PANTHER" id="PTHR33393:SF11">
    <property type="entry name" value="POLYGLUTAMINE SYNTHESIS ACCESSORY PROTEIN RV0574C-RELATED"/>
    <property type="match status" value="1"/>
</dbReference>